<gene>
    <name evidence="12" type="ORF">EJ06DRAFT_473141</name>
</gene>
<feature type="compositionally biased region" description="Basic and acidic residues" evidence="9">
    <location>
        <begin position="118"/>
        <end position="127"/>
    </location>
</feature>
<dbReference type="Proteomes" id="UP000799640">
    <property type="component" value="Unassembled WGS sequence"/>
</dbReference>
<evidence type="ECO:0000256" key="10">
    <source>
        <dbReference type="SAM" id="Phobius"/>
    </source>
</evidence>
<dbReference type="GO" id="GO:0031966">
    <property type="term" value="C:mitochondrial membrane"/>
    <property type="evidence" value="ECO:0007669"/>
    <property type="project" value="UniProtKB-SubCell"/>
</dbReference>
<dbReference type="EMBL" id="ML996690">
    <property type="protein sequence ID" value="KAF2402723.1"/>
    <property type="molecule type" value="Genomic_DNA"/>
</dbReference>
<feature type="compositionally biased region" description="Basic and acidic residues" evidence="9">
    <location>
        <begin position="146"/>
        <end position="168"/>
    </location>
</feature>
<evidence type="ECO:0000256" key="3">
    <source>
        <dbReference type="ARBA" id="ARBA00009366"/>
    </source>
</evidence>
<dbReference type="GO" id="GO:0097250">
    <property type="term" value="P:mitochondrial respirasome assembly"/>
    <property type="evidence" value="ECO:0007669"/>
    <property type="project" value="TreeGrafter"/>
</dbReference>
<dbReference type="PANTHER" id="PTHR12297">
    <property type="entry name" value="HYPOXIA-INDUCBILE GENE 1 HIG1 -RELATED"/>
    <property type="match status" value="1"/>
</dbReference>
<dbReference type="Pfam" id="PF04588">
    <property type="entry name" value="HIG_1_N"/>
    <property type="match status" value="1"/>
</dbReference>
<feature type="transmembrane region" description="Helical" evidence="10">
    <location>
        <begin position="34"/>
        <end position="50"/>
    </location>
</feature>
<feature type="region of interest" description="Disordered" evidence="9">
    <location>
        <begin position="118"/>
        <end position="180"/>
    </location>
</feature>
<evidence type="ECO:0000259" key="11">
    <source>
        <dbReference type="PROSITE" id="PS51503"/>
    </source>
</evidence>
<proteinExistence type="inferred from homology"/>
<comment type="subcellular location">
    <subcellularLocation>
        <location evidence="2">Mitochondrion membrane</location>
    </subcellularLocation>
</comment>
<dbReference type="PANTHER" id="PTHR12297:SF3">
    <property type="entry name" value="HIG1 DOMAIN FAMILY MEMBER 1A"/>
    <property type="match status" value="1"/>
</dbReference>
<comment type="subunit">
    <text evidence="4">Associates with the respiratory chain complex III/complex IV supercomplex.</text>
</comment>
<protein>
    <recommendedName>
        <fullName evidence="11">HIG1 domain-containing protein</fullName>
    </recommendedName>
</protein>
<dbReference type="InterPro" id="IPR007667">
    <property type="entry name" value="Hypoxia_induced_domain"/>
</dbReference>
<keyword evidence="5 10" id="KW-0812">Transmembrane</keyword>
<evidence type="ECO:0000256" key="8">
    <source>
        <dbReference type="ARBA" id="ARBA00023136"/>
    </source>
</evidence>
<reference evidence="12" key="1">
    <citation type="journal article" date="2020" name="Stud. Mycol.">
        <title>101 Dothideomycetes genomes: a test case for predicting lifestyles and emergence of pathogens.</title>
        <authorList>
            <person name="Haridas S."/>
            <person name="Albert R."/>
            <person name="Binder M."/>
            <person name="Bloem J."/>
            <person name="Labutti K."/>
            <person name="Salamov A."/>
            <person name="Andreopoulos B."/>
            <person name="Baker S."/>
            <person name="Barry K."/>
            <person name="Bills G."/>
            <person name="Bluhm B."/>
            <person name="Cannon C."/>
            <person name="Castanera R."/>
            <person name="Culley D."/>
            <person name="Daum C."/>
            <person name="Ezra D."/>
            <person name="Gonzalez J."/>
            <person name="Henrissat B."/>
            <person name="Kuo A."/>
            <person name="Liang C."/>
            <person name="Lipzen A."/>
            <person name="Lutzoni F."/>
            <person name="Magnuson J."/>
            <person name="Mondo S."/>
            <person name="Nolan M."/>
            <person name="Ohm R."/>
            <person name="Pangilinan J."/>
            <person name="Park H.-J."/>
            <person name="Ramirez L."/>
            <person name="Alfaro M."/>
            <person name="Sun H."/>
            <person name="Tritt A."/>
            <person name="Yoshinaga Y."/>
            <person name="Zwiers L.-H."/>
            <person name="Turgeon B."/>
            <person name="Goodwin S."/>
            <person name="Spatafora J."/>
            <person name="Crous P."/>
            <person name="Grigoriev I."/>
        </authorList>
    </citation>
    <scope>NUCLEOTIDE SEQUENCE</scope>
    <source>
        <strain evidence="12">CBS 262.69</strain>
    </source>
</reference>
<dbReference type="PROSITE" id="PS51503">
    <property type="entry name" value="HIG1"/>
    <property type="match status" value="1"/>
</dbReference>
<keyword evidence="13" id="KW-1185">Reference proteome</keyword>
<evidence type="ECO:0000256" key="2">
    <source>
        <dbReference type="ARBA" id="ARBA00004325"/>
    </source>
</evidence>
<accession>A0A6G1I343</accession>
<dbReference type="AlphaFoldDB" id="A0A6G1I343"/>
<dbReference type="Gene3D" id="6.10.140.1320">
    <property type="match status" value="1"/>
</dbReference>
<comment type="function">
    <text evidence="1">Cytochrome c oxidase subunit which plays a role in assembly of respiratory supercomplexes.</text>
</comment>
<evidence type="ECO:0000313" key="13">
    <source>
        <dbReference type="Proteomes" id="UP000799640"/>
    </source>
</evidence>
<feature type="domain" description="HIG1" evidence="11">
    <location>
        <begin position="7"/>
        <end position="98"/>
    </location>
</feature>
<feature type="transmembrane region" description="Helical" evidence="10">
    <location>
        <begin position="70"/>
        <end position="87"/>
    </location>
</feature>
<evidence type="ECO:0000256" key="9">
    <source>
        <dbReference type="SAM" id="MobiDB-lite"/>
    </source>
</evidence>
<organism evidence="12 13">
    <name type="scientific">Trichodelitschia bisporula</name>
    <dbReference type="NCBI Taxonomy" id="703511"/>
    <lineage>
        <taxon>Eukaryota</taxon>
        <taxon>Fungi</taxon>
        <taxon>Dikarya</taxon>
        <taxon>Ascomycota</taxon>
        <taxon>Pezizomycotina</taxon>
        <taxon>Dothideomycetes</taxon>
        <taxon>Dothideomycetes incertae sedis</taxon>
        <taxon>Phaeotrichales</taxon>
        <taxon>Phaeotrichaceae</taxon>
        <taxon>Trichodelitschia</taxon>
    </lineage>
</organism>
<evidence type="ECO:0000256" key="4">
    <source>
        <dbReference type="ARBA" id="ARBA00011565"/>
    </source>
</evidence>
<keyword evidence="8 10" id="KW-0472">Membrane</keyword>
<sequence>MSGDNPLPSSFDGDTDFYSESPTQKLLRRLKQEPLVPLGCLATVAALIGASRAMRVNDHARANIMFRRRIYAQGFTLFALVVGSAYWSRDREARKEVEGAEKERVARERREKWLQELEARDEEDKAERARRRARREERGGTGVVEAVERAVEGKAAQLEEKGDEKKGGIMDSVKGLWGGK</sequence>
<keyword evidence="7" id="KW-0496">Mitochondrion</keyword>
<name>A0A6G1I343_9PEZI</name>
<evidence type="ECO:0000256" key="7">
    <source>
        <dbReference type="ARBA" id="ARBA00023128"/>
    </source>
</evidence>
<evidence type="ECO:0000256" key="1">
    <source>
        <dbReference type="ARBA" id="ARBA00002584"/>
    </source>
</evidence>
<keyword evidence="6 10" id="KW-1133">Transmembrane helix</keyword>
<evidence type="ECO:0000313" key="12">
    <source>
        <dbReference type="EMBL" id="KAF2402723.1"/>
    </source>
</evidence>
<evidence type="ECO:0000256" key="6">
    <source>
        <dbReference type="ARBA" id="ARBA00022989"/>
    </source>
</evidence>
<dbReference type="InterPro" id="IPR050355">
    <property type="entry name" value="RCF1"/>
</dbReference>
<dbReference type="OrthoDB" id="6604018at2759"/>
<evidence type="ECO:0000256" key="5">
    <source>
        <dbReference type="ARBA" id="ARBA00022692"/>
    </source>
</evidence>
<comment type="similarity">
    <text evidence="3">Belongs to the RCF1 family.</text>
</comment>